<dbReference type="Proteomes" id="UP001215280">
    <property type="component" value="Unassembled WGS sequence"/>
</dbReference>
<feature type="region of interest" description="Disordered" evidence="1">
    <location>
        <begin position="369"/>
        <end position="399"/>
    </location>
</feature>
<evidence type="ECO:0000313" key="3">
    <source>
        <dbReference type="Proteomes" id="UP001215280"/>
    </source>
</evidence>
<dbReference type="EMBL" id="JARJLG010000063">
    <property type="protein sequence ID" value="KAJ7755715.1"/>
    <property type="molecule type" value="Genomic_DNA"/>
</dbReference>
<evidence type="ECO:0000256" key="1">
    <source>
        <dbReference type="SAM" id="MobiDB-lite"/>
    </source>
</evidence>
<proteinExistence type="predicted"/>
<feature type="compositionally biased region" description="Basic residues" evidence="1">
    <location>
        <begin position="217"/>
        <end position="228"/>
    </location>
</feature>
<organism evidence="2 3">
    <name type="scientific">Mycena maculata</name>
    <dbReference type="NCBI Taxonomy" id="230809"/>
    <lineage>
        <taxon>Eukaryota</taxon>
        <taxon>Fungi</taxon>
        <taxon>Dikarya</taxon>
        <taxon>Basidiomycota</taxon>
        <taxon>Agaricomycotina</taxon>
        <taxon>Agaricomycetes</taxon>
        <taxon>Agaricomycetidae</taxon>
        <taxon>Agaricales</taxon>
        <taxon>Marasmiineae</taxon>
        <taxon>Mycenaceae</taxon>
        <taxon>Mycena</taxon>
    </lineage>
</organism>
<feature type="compositionally biased region" description="Basic residues" evidence="1">
    <location>
        <begin position="374"/>
        <end position="385"/>
    </location>
</feature>
<gene>
    <name evidence="2" type="ORF">DFH07DRAFT_821558</name>
</gene>
<accession>A0AAD7ND62</accession>
<feature type="region of interest" description="Disordered" evidence="1">
    <location>
        <begin position="203"/>
        <end position="253"/>
    </location>
</feature>
<dbReference type="AlphaFoldDB" id="A0AAD7ND62"/>
<name>A0AAD7ND62_9AGAR</name>
<comment type="caution">
    <text evidence="2">The sequence shown here is derived from an EMBL/GenBank/DDBJ whole genome shotgun (WGS) entry which is preliminary data.</text>
</comment>
<keyword evidence="3" id="KW-1185">Reference proteome</keyword>
<protein>
    <submittedName>
        <fullName evidence="2">Uncharacterized protein</fullName>
    </submittedName>
</protein>
<reference evidence="2" key="1">
    <citation type="submission" date="2023-03" db="EMBL/GenBank/DDBJ databases">
        <title>Massive genome expansion in bonnet fungi (Mycena s.s.) driven by repeated elements and novel gene families across ecological guilds.</title>
        <authorList>
            <consortium name="Lawrence Berkeley National Laboratory"/>
            <person name="Harder C.B."/>
            <person name="Miyauchi S."/>
            <person name="Viragh M."/>
            <person name="Kuo A."/>
            <person name="Thoen E."/>
            <person name="Andreopoulos B."/>
            <person name="Lu D."/>
            <person name="Skrede I."/>
            <person name="Drula E."/>
            <person name="Henrissat B."/>
            <person name="Morin E."/>
            <person name="Kohler A."/>
            <person name="Barry K."/>
            <person name="LaButti K."/>
            <person name="Morin E."/>
            <person name="Salamov A."/>
            <person name="Lipzen A."/>
            <person name="Mereny Z."/>
            <person name="Hegedus B."/>
            <person name="Baldrian P."/>
            <person name="Stursova M."/>
            <person name="Weitz H."/>
            <person name="Taylor A."/>
            <person name="Grigoriev I.V."/>
            <person name="Nagy L.G."/>
            <person name="Martin F."/>
            <person name="Kauserud H."/>
        </authorList>
    </citation>
    <scope>NUCLEOTIDE SEQUENCE</scope>
    <source>
        <strain evidence="2">CBHHK188m</strain>
    </source>
</reference>
<evidence type="ECO:0000313" key="2">
    <source>
        <dbReference type="EMBL" id="KAJ7755715.1"/>
    </source>
</evidence>
<sequence length="399" mass="43363">MSYSYYQQNAPGWGTNQFQFPPPPSFQAQPQPNWGGRDFYNAHAVNPDSSLYDHAWEGVRQYSGSTLEQGVGVGMHEAKHWHRRAYGGLGELNQMLPSEIGHAAAYEAYRTWIHNSSMSEPLSGDVERQREGLAGLAVAEASRLLQFSNRSMDSYARVEASEAAAATASIIFYHSRARDDGEYGRSRSRSRARRRSFSNSYDEPYALDAHAGSSSYPRHRSSSRHRSHSTASRHSPMMPFQGSQMAGSMAGSNVAPVPIPSGAPSGYGAPSPYGSYGGPGSAAGSYGAGMPMGGGVPMQIHGQGSPYGTTAGMMPVSQSYSAIPMVGPMGSRPRSNSTSMYPAQYPQVQYAQPGQYMVPRTMVAQPQAIILGSGHRKHRKKSKRSRSTDYPRYSSSSRY</sequence>